<dbReference type="EMBL" id="FMJY01000001">
    <property type="protein sequence ID" value="SCO77872.1"/>
    <property type="molecule type" value="Genomic_DNA"/>
</dbReference>
<dbReference type="AlphaFoldDB" id="A0A2H3SN31"/>
<accession>A0A2H3SN31</accession>
<organism evidence="1 2">
    <name type="scientific">Fusarium oxysporum</name>
    <name type="common">Fusarium vascular wilt</name>
    <dbReference type="NCBI Taxonomy" id="5507"/>
    <lineage>
        <taxon>Eukaryota</taxon>
        <taxon>Fungi</taxon>
        <taxon>Dikarya</taxon>
        <taxon>Ascomycota</taxon>
        <taxon>Pezizomycotina</taxon>
        <taxon>Sordariomycetes</taxon>
        <taxon>Hypocreomycetidae</taxon>
        <taxon>Hypocreales</taxon>
        <taxon>Nectriaceae</taxon>
        <taxon>Fusarium</taxon>
        <taxon>Fusarium oxysporum species complex</taxon>
    </lineage>
</organism>
<gene>
    <name evidence="1" type="ORF">FRV6_02084</name>
</gene>
<proteinExistence type="predicted"/>
<protein>
    <submittedName>
        <fullName evidence="1">Uncharacterized protein</fullName>
    </submittedName>
</protein>
<reference evidence="2" key="1">
    <citation type="submission" date="2016-09" db="EMBL/GenBank/DDBJ databases">
        <authorList>
            <person name="Guldener U."/>
        </authorList>
    </citation>
    <scope>NUCLEOTIDE SEQUENCE [LARGE SCALE GENOMIC DNA]</scope>
    <source>
        <strain evidence="2">V64-1</strain>
    </source>
</reference>
<evidence type="ECO:0000313" key="1">
    <source>
        <dbReference type="EMBL" id="SCO77872.1"/>
    </source>
</evidence>
<evidence type="ECO:0000313" key="2">
    <source>
        <dbReference type="Proteomes" id="UP000219369"/>
    </source>
</evidence>
<sequence>MWGWREGQLYKSIVVSSKNKYEPVMDDGSVETKGLAIAKKATIPIAKHKLFMKYTSDTPLSMEMMVELPNRLC</sequence>
<name>A0A2H3SN31_FUSOX</name>
<dbReference type="Proteomes" id="UP000219369">
    <property type="component" value="Unassembled WGS sequence"/>
</dbReference>